<evidence type="ECO:0000313" key="1">
    <source>
        <dbReference type="EMBL" id="CAD6993959.1"/>
    </source>
</evidence>
<comment type="caution">
    <text evidence="1">The sequence shown here is derived from an EMBL/GenBank/DDBJ whole genome shotgun (WGS) entry which is preliminary data.</text>
</comment>
<keyword evidence="2" id="KW-1185">Reference proteome</keyword>
<gene>
    <name evidence="1" type="ORF">CCAP1982_LOCUS2744</name>
</gene>
<organism evidence="1 2">
    <name type="scientific">Ceratitis capitata</name>
    <name type="common">Mediterranean fruit fly</name>
    <name type="synonym">Tephritis capitata</name>
    <dbReference type="NCBI Taxonomy" id="7213"/>
    <lineage>
        <taxon>Eukaryota</taxon>
        <taxon>Metazoa</taxon>
        <taxon>Ecdysozoa</taxon>
        <taxon>Arthropoda</taxon>
        <taxon>Hexapoda</taxon>
        <taxon>Insecta</taxon>
        <taxon>Pterygota</taxon>
        <taxon>Neoptera</taxon>
        <taxon>Endopterygota</taxon>
        <taxon>Diptera</taxon>
        <taxon>Brachycera</taxon>
        <taxon>Muscomorpha</taxon>
        <taxon>Tephritoidea</taxon>
        <taxon>Tephritidae</taxon>
        <taxon>Ceratitis</taxon>
        <taxon>Ceratitis</taxon>
    </lineage>
</organism>
<sequence>QQCVYVTENSRVKCLSTSWKASKCHEFVSKSFEVAEKSCILKSHHRCVAD</sequence>
<dbReference type="EMBL" id="CAJHJT010000001">
    <property type="protein sequence ID" value="CAD6993959.1"/>
    <property type="molecule type" value="Genomic_DNA"/>
</dbReference>
<dbReference type="Proteomes" id="UP000606786">
    <property type="component" value="Unassembled WGS sequence"/>
</dbReference>
<protein>
    <submittedName>
        <fullName evidence="1">(Mediterranean fruit fly) hypothetical protein</fullName>
    </submittedName>
</protein>
<name>A0A811U4Z6_CERCA</name>
<dbReference type="AlphaFoldDB" id="A0A811U4Z6"/>
<accession>A0A811U4Z6</accession>
<reference evidence="1" key="1">
    <citation type="submission" date="2020-11" db="EMBL/GenBank/DDBJ databases">
        <authorList>
            <person name="Whitehead M."/>
        </authorList>
    </citation>
    <scope>NUCLEOTIDE SEQUENCE</scope>
    <source>
        <strain evidence="1">EGII</strain>
    </source>
</reference>
<evidence type="ECO:0000313" key="2">
    <source>
        <dbReference type="Proteomes" id="UP000606786"/>
    </source>
</evidence>
<feature type="non-terminal residue" evidence="1">
    <location>
        <position position="50"/>
    </location>
</feature>
<proteinExistence type="predicted"/>